<dbReference type="AlphaFoldDB" id="A0AAV6ZEA4"/>
<dbReference type="Proteomes" id="UP000824782">
    <property type="component" value="Unassembled WGS sequence"/>
</dbReference>
<evidence type="ECO:0000313" key="3">
    <source>
        <dbReference type="Proteomes" id="UP000824782"/>
    </source>
</evidence>
<sequence length="94" mass="10225">MLIPHKFHRPGIVPGRIPVVREGAVPLVPTKPPPQGKKEKAGHGLSGRVPWCSQSSSDHVTHKRNPKQSGDVGDALTPLARLLVHDRPFDSVHL</sequence>
<name>A0AAV6ZEA4_ENGPU</name>
<comment type="caution">
    <text evidence="2">The sequence shown here is derived from an EMBL/GenBank/DDBJ whole genome shotgun (WGS) entry which is preliminary data.</text>
</comment>
<keyword evidence="3" id="KW-1185">Reference proteome</keyword>
<proteinExistence type="predicted"/>
<evidence type="ECO:0000313" key="2">
    <source>
        <dbReference type="EMBL" id="KAG8544598.1"/>
    </source>
</evidence>
<dbReference type="EMBL" id="WNYA01002133">
    <property type="protein sequence ID" value="KAG8544598.1"/>
    <property type="molecule type" value="Genomic_DNA"/>
</dbReference>
<organism evidence="2 3">
    <name type="scientific">Engystomops pustulosus</name>
    <name type="common">Tungara frog</name>
    <name type="synonym">Physalaemus pustulosus</name>
    <dbReference type="NCBI Taxonomy" id="76066"/>
    <lineage>
        <taxon>Eukaryota</taxon>
        <taxon>Metazoa</taxon>
        <taxon>Chordata</taxon>
        <taxon>Craniata</taxon>
        <taxon>Vertebrata</taxon>
        <taxon>Euteleostomi</taxon>
        <taxon>Amphibia</taxon>
        <taxon>Batrachia</taxon>
        <taxon>Anura</taxon>
        <taxon>Neobatrachia</taxon>
        <taxon>Hyloidea</taxon>
        <taxon>Leptodactylidae</taxon>
        <taxon>Leiuperinae</taxon>
        <taxon>Engystomops</taxon>
    </lineage>
</organism>
<reference evidence="2" key="1">
    <citation type="thesis" date="2020" institute="ProQuest LLC" country="789 East Eisenhower Parkway, Ann Arbor, MI, USA">
        <title>Comparative Genomics and Chromosome Evolution.</title>
        <authorList>
            <person name="Mudd A.B."/>
        </authorList>
    </citation>
    <scope>NUCLEOTIDE SEQUENCE</scope>
    <source>
        <strain evidence="2">237g6f4</strain>
        <tissue evidence="2">Blood</tissue>
    </source>
</reference>
<gene>
    <name evidence="2" type="ORF">GDO81_022194</name>
</gene>
<protein>
    <submittedName>
        <fullName evidence="2">Uncharacterized protein</fullName>
    </submittedName>
</protein>
<accession>A0AAV6ZEA4</accession>
<evidence type="ECO:0000256" key="1">
    <source>
        <dbReference type="SAM" id="MobiDB-lite"/>
    </source>
</evidence>
<feature type="region of interest" description="Disordered" evidence="1">
    <location>
        <begin position="25"/>
        <end position="73"/>
    </location>
</feature>